<dbReference type="SUPFAM" id="SSF88723">
    <property type="entry name" value="PIN domain-like"/>
    <property type="match status" value="1"/>
</dbReference>
<evidence type="ECO:0000313" key="3">
    <source>
        <dbReference type="Proteomes" id="UP000050430"/>
    </source>
</evidence>
<dbReference type="Gene3D" id="3.40.50.1010">
    <property type="entry name" value="5'-nuclease"/>
    <property type="match status" value="1"/>
</dbReference>
<dbReference type="InterPro" id="IPR029060">
    <property type="entry name" value="PIN-like_dom_sf"/>
</dbReference>
<dbReference type="PANTHER" id="PTHR39677:SF4">
    <property type="entry name" value="RIBONUCLEASE VAPC6"/>
    <property type="match status" value="1"/>
</dbReference>
<evidence type="ECO:0000313" key="2">
    <source>
        <dbReference type="EMBL" id="KPL73715.1"/>
    </source>
</evidence>
<name>A0A0P6WYN1_9CHLR</name>
<dbReference type="CDD" id="cd18686">
    <property type="entry name" value="PIN_VapC-like"/>
    <property type="match status" value="1"/>
</dbReference>
<dbReference type="PANTHER" id="PTHR39677">
    <property type="entry name" value="RIBONUCLEASE VAPC6"/>
    <property type="match status" value="1"/>
</dbReference>
<dbReference type="OrthoDB" id="199285at2"/>
<feature type="domain" description="PIN" evidence="1">
    <location>
        <begin position="3"/>
        <end position="116"/>
    </location>
</feature>
<proteinExistence type="predicted"/>
<sequence length="124" mass="14316">MNLVDTSGWFEYFTDSPYALFFSEAIENTESLIVSPLNYYEIYKRVLREFGHDEANRAIGFLNHARVVDLSIPISLEAAELSVKYQLPMADSLLLATAFSQNADFWTMDSHFKDVPSVRYFEKK</sequence>
<dbReference type="EMBL" id="LGCK01000005">
    <property type="protein sequence ID" value="KPL73715.1"/>
    <property type="molecule type" value="Genomic_DNA"/>
</dbReference>
<dbReference type="STRING" id="229920.ADM99_02510"/>
<dbReference type="Proteomes" id="UP000050430">
    <property type="component" value="Unassembled WGS sequence"/>
</dbReference>
<dbReference type="Pfam" id="PF01850">
    <property type="entry name" value="PIN"/>
    <property type="match status" value="1"/>
</dbReference>
<dbReference type="RefSeq" id="WP_062423133.1">
    <property type="nucleotide sequence ID" value="NZ_BBYA01000013.1"/>
</dbReference>
<keyword evidence="3" id="KW-1185">Reference proteome</keyword>
<gene>
    <name evidence="2" type="ORF">ADM99_02510</name>
</gene>
<dbReference type="AlphaFoldDB" id="A0A0P6WYN1"/>
<evidence type="ECO:0000259" key="1">
    <source>
        <dbReference type="Pfam" id="PF01850"/>
    </source>
</evidence>
<reference evidence="2 3" key="1">
    <citation type="submission" date="2015-07" db="EMBL/GenBank/DDBJ databases">
        <title>Genome sequence of Leptolinea tardivitalis DSM 16556.</title>
        <authorList>
            <person name="Hemp J."/>
            <person name="Ward L.M."/>
            <person name="Pace L.A."/>
            <person name="Fischer W.W."/>
        </authorList>
    </citation>
    <scope>NUCLEOTIDE SEQUENCE [LARGE SCALE GENOMIC DNA]</scope>
    <source>
        <strain evidence="2 3">YMTK-2</strain>
    </source>
</reference>
<comment type="caution">
    <text evidence="2">The sequence shown here is derived from an EMBL/GenBank/DDBJ whole genome shotgun (WGS) entry which is preliminary data.</text>
</comment>
<organism evidence="2 3">
    <name type="scientific">Leptolinea tardivitalis</name>
    <dbReference type="NCBI Taxonomy" id="229920"/>
    <lineage>
        <taxon>Bacteria</taxon>
        <taxon>Bacillati</taxon>
        <taxon>Chloroflexota</taxon>
        <taxon>Anaerolineae</taxon>
        <taxon>Anaerolineales</taxon>
        <taxon>Anaerolineaceae</taxon>
        <taxon>Leptolinea</taxon>
    </lineage>
</organism>
<accession>A0A0P6WYN1</accession>
<dbReference type="InterPro" id="IPR002716">
    <property type="entry name" value="PIN_dom"/>
</dbReference>
<protein>
    <recommendedName>
        <fullName evidence="1">PIN domain-containing protein</fullName>
    </recommendedName>
</protein>